<dbReference type="Pfam" id="PF18391">
    <property type="entry name" value="CHIP_TPR_N"/>
    <property type="match status" value="1"/>
</dbReference>
<dbReference type="InterPro" id="IPR003613">
    <property type="entry name" value="Ubox_domain"/>
</dbReference>
<comment type="caution">
    <text evidence="8">The sequence shown here is derived from an EMBL/GenBank/DDBJ whole genome shotgun (WGS) entry which is preliminary data.</text>
</comment>
<evidence type="ECO:0000256" key="4">
    <source>
        <dbReference type="ARBA" id="ARBA00022737"/>
    </source>
</evidence>
<dbReference type="PANTHER" id="PTHR46803:SF2">
    <property type="entry name" value="E3 UBIQUITIN-PROTEIN LIGASE CHIP"/>
    <property type="match status" value="1"/>
</dbReference>
<dbReference type="PROSITE" id="PS51698">
    <property type="entry name" value="U_BOX"/>
    <property type="match status" value="1"/>
</dbReference>
<feature type="domain" description="U-box" evidence="7">
    <location>
        <begin position="129"/>
        <end position="203"/>
    </location>
</feature>
<sequence>MEFFDEAVKHLQRAVDLAKEQKLNYGDDMTSILRQARKRRFQLREEQRIAQDIELQSYLNQLIVEDAERNLAVLKEQETAKDTDDKTEGETTAIEFTRKREEIEEKRDICMAQLNDLFAKVDERRRKREVPDYLCGKISFEILQEPVITPSGITYERKDIEEHLQRVGHFDPVTRVRLTQDQLIPNLAMKEVVDTFLQENEWALYY</sequence>
<dbReference type="InterPro" id="IPR041312">
    <property type="entry name" value="CHIP_TPR_N"/>
</dbReference>
<keyword evidence="5" id="KW-0833">Ubl conjugation pathway</keyword>
<name>A0ABP1N4X5_XYLVO</name>
<evidence type="ECO:0000313" key="8">
    <source>
        <dbReference type="EMBL" id="CAL7936027.1"/>
    </source>
</evidence>
<proteinExistence type="predicted"/>
<evidence type="ECO:0000256" key="5">
    <source>
        <dbReference type="ARBA" id="ARBA00022786"/>
    </source>
</evidence>
<dbReference type="SUPFAM" id="SSF57850">
    <property type="entry name" value="RING/U-box"/>
    <property type="match status" value="1"/>
</dbReference>
<dbReference type="EMBL" id="CAXAJV020001286">
    <property type="protein sequence ID" value="CAL7936027.1"/>
    <property type="molecule type" value="Genomic_DNA"/>
</dbReference>
<evidence type="ECO:0000256" key="6">
    <source>
        <dbReference type="ARBA" id="ARBA00022803"/>
    </source>
</evidence>
<dbReference type="EC" id="2.3.2.27" evidence="2"/>
<dbReference type="InterPro" id="IPR045202">
    <property type="entry name" value="CHIP_RING-Ubox"/>
</dbReference>
<keyword evidence="3" id="KW-0808">Transferase</keyword>
<dbReference type="Pfam" id="PF04564">
    <property type="entry name" value="U-box"/>
    <property type="match status" value="1"/>
</dbReference>
<organism evidence="8 9">
    <name type="scientific">Xylocopa violacea</name>
    <name type="common">Violet carpenter bee</name>
    <name type="synonym">Apis violacea</name>
    <dbReference type="NCBI Taxonomy" id="135666"/>
    <lineage>
        <taxon>Eukaryota</taxon>
        <taxon>Metazoa</taxon>
        <taxon>Ecdysozoa</taxon>
        <taxon>Arthropoda</taxon>
        <taxon>Hexapoda</taxon>
        <taxon>Insecta</taxon>
        <taxon>Pterygota</taxon>
        <taxon>Neoptera</taxon>
        <taxon>Endopterygota</taxon>
        <taxon>Hymenoptera</taxon>
        <taxon>Apocrita</taxon>
        <taxon>Aculeata</taxon>
        <taxon>Apoidea</taxon>
        <taxon>Anthophila</taxon>
        <taxon>Apidae</taxon>
        <taxon>Xylocopa</taxon>
        <taxon>Xylocopa</taxon>
    </lineage>
</organism>
<keyword evidence="4" id="KW-0677">Repeat</keyword>
<comment type="catalytic activity">
    <reaction evidence="1">
        <text>S-ubiquitinyl-[E2 ubiquitin-conjugating enzyme]-L-cysteine + [acceptor protein]-L-lysine = [E2 ubiquitin-conjugating enzyme]-L-cysteine + N(6)-ubiquitinyl-[acceptor protein]-L-lysine.</text>
        <dbReference type="EC" id="2.3.2.27"/>
    </reaction>
</comment>
<evidence type="ECO:0000256" key="2">
    <source>
        <dbReference type="ARBA" id="ARBA00012483"/>
    </source>
</evidence>
<reference evidence="8 9" key="1">
    <citation type="submission" date="2024-08" db="EMBL/GenBank/DDBJ databases">
        <authorList>
            <person name="Will J Nash"/>
            <person name="Angela Man"/>
            <person name="Seanna McTaggart"/>
            <person name="Kendall Baker"/>
            <person name="Tom Barker"/>
            <person name="Leah Catchpole"/>
            <person name="Alex Durrant"/>
            <person name="Karim Gharbi"/>
            <person name="Naomi Irish"/>
            <person name="Gemy Kaithakottil"/>
            <person name="Debby Ku"/>
            <person name="Aaliyah Providence"/>
            <person name="Felix Shaw"/>
            <person name="David Swarbreck"/>
            <person name="Chris Watkins"/>
            <person name="Ann M. McCartney"/>
            <person name="Giulio Formenti"/>
            <person name="Alice Mouton"/>
            <person name="Noel Vella"/>
            <person name="Bjorn M von Reumont"/>
            <person name="Adriana Vella"/>
            <person name="Wilfried Haerty"/>
        </authorList>
    </citation>
    <scope>NUCLEOTIDE SEQUENCE [LARGE SCALE GENOMIC DNA]</scope>
</reference>
<keyword evidence="9" id="KW-1185">Reference proteome</keyword>
<protein>
    <recommendedName>
        <fullName evidence="2">RING-type E3 ubiquitin transferase</fullName>
        <ecNumber evidence="2">2.3.2.27</ecNumber>
    </recommendedName>
</protein>
<evidence type="ECO:0000259" key="7">
    <source>
        <dbReference type="PROSITE" id="PS51698"/>
    </source>
</evidence>
<dbReference type="Proteomes" id="UP001642520">
    <property type="component" value="Unassembled WGS sequence"/>
</dbReference>
<evidence type="ECO:0000256" key="1">
    <source>
        <dbReference type="ARBA" id="ARBA00000900"/>
    </source>
</evidence>
<dbReference type="SMART" id="SM00504">
    <property type="entry name" value="Ubox"/>
    <property type="match status" value="1"/>
</dbReference>
<gene>
    <name evidence="8" type="ORF">XYLVIOL_LOCUS1949</name>
</gene>
<evidence type="ECO:0000256" key="3">
    <source>
        <dbReference type="ARBA" id="ARBA00022679"/>
    </source>
</evidence>
<evidence type="ECO:0000313" key="9">
    <source>
        <dbReference type="Proteomes" id="UP001642520"/>
    </source>
</evidence>
<dbReference type="Gene3D" id="6.10.140.2020">
    <property type="match status" value="1"/>
</dbReference>
<dbReference type="Gene3D" id="3.30.40.10">
    <property type="entry name" value="Zinc/RING finger domain, C3HC4 (zinc finger)"/>
    <property type="match status" value="1"/>
</dbReference>
<keyword evidence="6" id="KW-0802">TPR repeat</keyword>
<dbReference type="PANTHER" id="PTHR46803">
    <property type="entry name" value="E3 UBIQUITIN-PROTEIN LIGASE CHIP"/>
    <property type="match status" value="1"/>
</dbReference>
<accession>A0ABP1N4X5</accession>
<dbReference type="InterPro" id="IPR013083">
    <property type="entry name" value="Znf_RING/FYVE/PHD"/>
</dbReference>
<dbReference type="CDD" id="cd16654">
    <property type="entry name" value="RING-Ubox_CHIP"/>
    <property type="match status" value="1"/>
</dbReference>